<gene>
    <name evidence="1" type="ORF">L6452_08884</name>
</gene>
<sequence length="171" mass="18850">MTSYAKFLKDILSKKKKLTEYETVSLTEGCSALLSNKIPPKLKDHGCFTIPCSIGGKHVGKALCDLGASINLMPLSVFNTLGIRDARPTTVTLQLADKSIAFPKGEIEDVLVQVDKFIFPADFIILDFEADKDTPILLGGPFVTKGRIIIDVHKGELIMRVQDQNVTFFCF</sequence>
<comment type="caution">
    <text evidence="1">The sequence shown here is derived from an EMBL/GenBank/DDBJ whole genome shotgun (WGS) entry which is preliminary data.</text>
</comment>
<evidence type="ECO:0000313" key="1">
    <source>
        <dbReference type="EMBL" id="KAI3746450.1"/>
    </source>
</evidence>
<name>A0ACB9DIY0_ARCLA</name>
<dbReference type="EMBL" id="CM042049">
    <property type="protein sequence ID" value="KAI3746450.1"/>
    <property type="molecule type" value="Genomic_DNA"/>
</dbReference>
<dbReference type="Proteomes" id="UP001055879">
    <property type="component" value="Linkage Group LG03"/>
</dbReference>
<accession>A0ACB9DIY0</accession>
<reference evidence="1 2" key="2">
    <citation type="journal article" date="2022" name="Mol. Ecol. Resour.">
        <title>The genomes of chicory, endive, great burdock and yacon provide insights into Asteraceae paleo-polyploidization history and plant inulin production.</title>
        <authorList>
            <person name="Fan W."/>
            <person name="Wang S."/>
            <person name="Wang H."/>
            <person name="Wang A."/>
            <person name="Jiang F."/>
            <person name="Liu H."/>
            <person name="Zhao H."/>
            <person name="Xu D."/>
            <person name="Zhang Y."/>
        </authorList>
    </citation>
    <scope>NUCLEOTIDE SEQUENCE [LARGE SCALE GENOMIC DNA]</scope>
    <source>
        <strain evidence="2">cv. Niubang</strain>
    </source>
</reference>
<protein>
    <submittedName>
        <fullName evidence="1">Uncharacterized protein</fullName>
    </submittedName>
</protein>
<reference evidence="2" key="1">
    <citation type="journal article" date="2022" name="Mol. Ecol. Resour.">
        <title>The genomes of chicory, endive, great burdock and yacon provide insights into Asteraceae palaeo-polyploidization history and plant inulin production.</title>
        <authorList>
            <person name="Fan W."/>
            <person name="Wang S."/>
            <person name="Wang H."/>
            <person name="Wang A."/>
            <person name="Jiang F."/>
            <person name="Liu H."/>
            <person name="Zhao H."/>
            <person name="Xu D."/>
            <person name="Zhang Y."/>
        </authorList>
    </citation>
    <scope>NUCLEOTIDE SEQUENCE [LARGE SCALE GENOMIC DNA]</scope>
    <source>
        <strain evidence="2">cv. Niubang</strain>
    </source>
</reference>
<evidence type="ECO:0000313" key="2">
    <source>
        <dbReference type="Proteomes" id="UP001055879"/>
    </source>
</evidence>
<keyword evidence="2" id="KW-1185">Reference proteome</keyword>
<organism evidence="1 2">
    <name type="scientific">Arctium lappa</name>
    <name type="common">Greater burdock</name>
    <name type="synonym">Lappa major</name>
    <dbReference type="NCBI Taxonomy" id="4217"/>
    <lineage>
        <taxon>Eukaryota</taxon>
        <taxon>Viridiplantae</taxon>
        <taxon>Streptophyta</taxon>
        <taxon>Embryophyta</taxon>
        <taxon>Tracheophyta</taxon>
        <taxon>Spermatophyta</taxon>
        <taxon>Magnoliopsida</taxon>
        <taxon>eudicotyledons</taxon>
        <taxon>Gunneridae</taxon>
        <taxon>Pentapetalae</taxon>
        <taxon>asterids</taxon>
        <taxon>campanulids</taxon>
        <taxon>Asterales</taxon>
        <taxon>Asteraceae</taxon>
        <taxon>Carduoideae</taxon>
        <taxon>Cardueae</taxon>
        <taxon>Arctiinae</taxon>
        <taxon>Arctium</taxon>
    </lineage>
</organism>
<proteinExistence type="predicted"/>